<dbReference type="STRING" id="511.UZ73_00245"/>
<comment type="caution">
    <text evidence="1">The sequence shown here is derived from an EMBL/GenBank/DDBJ whole genome shotgun (WGS) entry which is preliminary data.</text>
</comment>
<dbReference type="RefSeq" id="WP_042480700.1">
    <property type="nucleotide sequence ID" value="NZ_CAXOJJ010000022.1"/>
</dbReference>
<evidence type="ECO:0000313" key="2">
    <source>
        <dbReference type="Proteomes" id="UP000245216"/>
    </source>
</evidence>
<organism evidence="1 2">
    <name type="scientific">Alcaligenes faecalis</name>
    <dbReference type="NCBI Taxonomy" id="511"/>
    <lineage>
        <taxon>Bacteria</taxon>
        <taxon>Pseudomonadati</taxon>
        <taxon>Pseudomonadota</taxon>
        <taxon>Betaproteobacteria</taxon>
        <taxon>Burkholderiales</taxon>
        <taxon>Alcaligenaceae</taxon>
        <taxon>Alcaligenes</taxon>
    </lineage>
</organism>
<reference evidence="1 2" key="1">
    <citation type="submission" date="2018-05" db="EMBL/GenBank/DDBJ databases">
        <title>Genome Sequence of an Efficient Indole-Degrading Bacterium, Alcaligenes sp.YBY.</title>
        <authorList>
            <person name="Yang B."/>
        </authorList>
    </citation>
    <scope>NUCLEOTIDE SEQUENCE [LARGE SCALE GENOMIC DNA]</scope>
    <source>
        <strain evidence="1 2">YBY</strain>
    </source>
</reference>
<dbReference type="GeneID" id="29369008"/>
<accession>A0A0M7D7B7</accession>
<name>A0A0M7D7B7_ALCFA</name>
<gene>
    <name evidence="1" type="ORF">DF183_04825</name>
</gene>
<reference evidence="1 2" key="2">
    <citation type="submission" date="2018-05" db="EMBL/GenBank/DDBJ databases">
        <authorList>
            <person name="Lanie J.A."/>
            <person name="Ng W.-L."/>
            <person name="Kazmierczak K.M."/>
            <person name="Andrzejewski T.M."/>
            <person name="Davidsen T.M."/>
            <person name="Wayne K.J."/>
            <person name="Tettelin H."/>
            <person name="Glass J.I."/>
            <person name="Rusch D."/>
            <person name="Podicherti R."/>
            <person name="Tsui H.-C.T."/>
            <person name="Winkler M.E."/>
        </authorList>
    </citation>
    <scope>NUCLEOTIDE SEQUENCE [LARGE SCALE GENOMIC DNA]</scope>
    <source>
        <strain evidence="1 2">YBY</strain>
    </source>
</reference>
<dbReference type="KEGG" id="afa:UZ73_00245"/>
<dbReference type="OrthoDB" id="8637570at2"/>
<sequence>MWKTALVVVVAGMLAGCQDSKKANEDNFSSAIQSYLDSRDGLCVGVPGRVYPYQAEHDSPLIVEDRARLAALAKVGLLRQVGKEDAPRYELDANADTYLRRSSSEQSQGEHDAFCTGRLVLDRISYFTEPASAGGFTVSQVSYVYHLADAAGWIKDSAVQDTYEDLRALTAQEVEGQARMILTNKGWVHQNLYR</sequence>
<dbReference type="Proteomes" id="UP000245216">
    <property type="component" value="Unassembled WGS sequence"/>
</dbReference>
<evidence type="ECO:0000313" key="1">
    <source>
        <dbReference type="EMBL" id="PWE16055.1"/>
    </source>
</evidence>
<proteinExistence type="predicted"/>
<dbReference type="EMBL" id="QEXO01000001">
    <property type="protein sequence ID" value="PWE16055.1"/>
    <property type="molecule type" value="Genomic_DNA"/>
</dbReference>
<dbReference type="PROSITE" id="PS51257">
    <property type="entry name" value="PROKAR_LIPOPROTEIN"/>
    <property type="match status" value="1"/>
</dbReference>
<accession>A0A0S2JLG8</accession>
<dbReference type="AlphaFoldDB" id="A0A0M7D7B7"/>
<protein>
    <submittedName>
        <fullName evidence="1">Uncharacterized protein</fullName>
    </submittedName>
</protein>